<dbReference type="NCBIfam" id="TIGR02593">
    <property type="entry name" value="CRISPR_cas5"/>
    <property type="match status" value="1"/>
</dbReference>
<dbReference type="GO" id="GO:0043571">
    <property type="term" value="P:maintenance of CRISPR repeat elements"/>
    <property type="evidence" value="ECO:0007669"/>
    <property type="project" value="InterPro"/>
</dbReference>
<proteinExistence type="predicted"/>
<dbReference type="EMBL" id="WELI01000008">
    <property type="protein sequence ID" value="KAB7728367.1"/>
    <property type="molecule type" value="Genomic_DNA"/>
</dbReference>
<dbReference type="Proteomes" id="UP000488299">
    <property type="component" value="Unassembled WGS sequence"/>
</dbReference>
<reference evidence="2 3" key="1">
    <citation type="submission" date="2019-10" db="EMBL/GenBank/DDBJ databases">
        <title>Rudanella paleaurantiibacter sp. nov., isolated from sludge.</title>
        <authorList>
            <person name="Xu S.Q."/>
        </authorList>
    </citation>
    <scope>NUCLEOTIDE SEQUENCE [LARGE SCALE GENOMIC DNA]</scope>
    <source>
        <strain evidence="2 3">HX-22-17</strain>
    </source>
</reference>
<gene>
    <name evidence="2" type="primary">cas5b</name>
    <name evidence="2" type="ORF">F5984_18510</name>
</gene>
<keyword evidence="3" id="KW-1185">Reference proteome</keyword>
<dbReference type="AlphaFoldDB" id="A0A7J5TVP8"/>
<evidence type="ECO:0000313" key="3">
    <source>
        <dbReference type="Proteomes" id="UP000488299"/>
    </source>
</evidence>
<dbReference type="InterPro" id="IPR013422">
    <property type="entry name" value="CRISPR-assoc_prot_Cas5_N"/>
</dbReference>
<dbReference type="RefSeq" id="WP_152125718.1">
    <property type="nucleotide sequence ID" value="NZ_WELI01000008.1"/>
</dbReference>
<evidence type="ECO:0000256" key="1">
    <source>
        <dbReference type="ARBA" id="ARBA00023118"/>
    </source>
</evidence>
<keyword evidence="1" id="KW-0051">Antiviral defense</keyword>
<accession>A0A7J5TVP8</accession>
<name>A0A7J5TVP8_9BACT</name>
<protein>
    <submittedName>
        <fullName evidence="2">Type I-B CRISPR-associated protein Cas5</fullName>
    </submittedName>
</protein>
<dbReference type="Gene3D" id="3.30.70.2660">
    <property type="match status" value="1"/>
</dbReference>
<dbReference type="NCBIfam" id="TIGR02592">
    <property type="entry name" value="cas_Cas5h"/>
    <property type="match status" value="1"/>
</dbReference>
<organism evidence="2 3">
    <name type="scientific">Rudanella paleaurantiibacter</name>
    <dbReference type="NCBI Taxonomy" id="2614655"/>
    <lineage>
        <taxon>Bacteria</taxon>
        <taxon>Pseudomonadati</taxon>
        <taxon>Bacteroidota</taxon>
        <taxon>Cytophagia</taxon>
        <taxon>Cytophagales</taxon>
        <taxon>Cytophagaceae</taxon>
        <taxon>Rudanella</taxon>
    </lineage>
</organism>
<dbReference type="Pfam" id="PF09704">
    <property type="entry name" value="Cas_Cas5d"/>
    <property type="match status" value="1"/>
</dbReference>
<evidence type="ECO:0000313" key="2">
    <source>
        <dbReference type="EMBL" id="KAB7728367.1"/>
    </source>
</evidence>
<dbReference type="InterPro" id="IPR013421">
    <property type="entry name" value="CRISPR-assoc_prot_Cas5_HALMA"/>
</dbReference>
<dbReference type="InterPro" id="IPR021124">
    <property type="entry name" value="CRISPR-assoc_prot_Cas5"/>
</dbReference>
<dbReference type="GO" id="GO:0051607">
    <property type="term" value="P:defense response to virus"/>
    <property type="evidence" value="ECO:0007669"/>
    <property type="project" value="UniProtKB-KW"/>
</dbReference>
<comment type="caution">
    <text evidence="2">The sequence shown here is derived from an EMBL/GenBank/DDBJ whole genome shotgun (WGS) entry which is preliminary data.</text>
</comment>
<sequence length="250" mass="27423">MSNRLIVFEVSGEYGHFRKFNTTTSPLTYPIPTRTALTGLLGAVLGIERETAPGRFPGNVTPVQELFSSAVCGVAIQLLSPVKKVNIGFNLLDTGNSFFEIKKSGRTQIEFELLKNPAFRVFVQHQDETVIDKLSERLTNNAHHFTPYLGLSQFTAVLSNTVVCSATLKTSAGNTVPIQSAVNLSALTDSSPIEFNQTAHYYVETMPIELSKERVVTRYGEVLVDADGGAVAVRTNTWIETSDFGNILYL</sequence>